<dbReference type="NCBIfam" id="NF033441">
    <property type="entry name" value="BREX_BrxC"/>
    <property type="match status" value="1"/>
</dbReference>
<dbReference type="SUPFAM" id="SSF52540">
    <property type="entry name" value="P-loop containing nucleoside triphosphate hydrolases"/>
    <property type="match status" value="1"/>
</dbReference>
<name>A0A418MIY7_9BACT</name>
<comment type="caution">
    <text evidence="1">The sequence shown here is derived from an EMBL/GenBank/DDBJ whole genome shotgun (WGS) entry which is preliminary data.</text>
</comment>
<keyword evidence="2" id="KW-1185">Reference proteome</keyword>
<dbReference type="OrthoDB" id="3201900at2"/>
<dbReference type="EMBL" id="QXED01000001">
    <property type="protein sequence ID" value="RIV27356.1"/>
    <property type="molecule type" value="Genomic_DNA"/>
</dbReference>
<proteinExistence type="predicted"/>
<dbReference type="Proteomes" id="UP000283523">
    <property type="component" value="Unassembled WGS sequence"/>
</dbReference>
<dbReference type="RefSeq" id="WP_119666207.1">
    <property type="nucleotide sequence ID" value="NZ_QXED01000001.1"/>
</dbReference>
<evidence type="ECO:0000313" key="2">
    <source>
        <dbReference type="Proteomes" id="UP000283523"/>
    </source>
</evidence>
<dbReference type="InterPro" id="IPR047679">
    <property type="entry name" value="BREX_BrxC"/>
</dbReference>
<evidence type="ECO:0000313" key="1">
    <source>
        <dbReference type="EMBL" id="RIV27356.1"/>
    </source>
</evidence>
<dbReference type="InterPro" id="IPR027417">
    <property type="entry name" value="P-loop_NTPase"/>
</dbReference>
<gene>
    <name evidence="1" type="primary">brxC</name>
    <name evidence="1" type="ORF">DYU11_03320</name>
</gene>
<sequence>MQNQDLFVLNPTTNNLLNDGVVEIGSSRDTAGQRVIRHELHTFVCEGEYQRGIHRILDTYLKYLDQPKQPAVWVSGFFGSGKSHLVKMLGFLWENFRFDNGDTARTIKALPTDINDLLTELDRKQTLYGRLAVSGTLKDFPSPDIRYSFLQLFLGALGLPTQYHLFKFVYWAKQEGIYDALKARVEAEGKNFQREYENLFVSTVLAKAILEIKSDFATSEAQVKEYFKLNFKRVESVNRDELLRTIRDEALPLKFGNKIPCTILVLDEVQQFIDRDGGKAIDVQNLAQDLCSQFDGRFLLIGTGQNALSETPFLQPLQDRFSVKVSLSDQDVETVTRKTVLQKKPSVLSELNQVLDGASGEIAQNLSGTDFGYRTEDQITLAADYPILPSTRKFWKRVLQVIDTAGTSGQLRSQLRIIDESVKTVANQPLGCVVPADFVFEQKQQQLLQNALLLNETNNLILERKAKGGDALLEGRILSTVFLIDRLPQDSTGGRVRSDENTIADLLLTDITQPSAQFRQQVKALIAKLVDEKVLMPIGSEFKLQTKIGAEWEQEFTKQATKLGNSGDDRIQQFRRDRFTQFFKEGTKAINILQGISREKRDFTIHTGSDRPATTTQLNVWVRDGWFENEATVLNEIRAEGSEAPLAYVYVRKQRDTDLRTEIIKFLAAQDTIDSKGIPTTPEGEQARHSMETRKATASQAIAELVNTIGRDALVYLAGGNEINRGNLRDNVEEALNALADRQFPDFKAKADYKDWGKALTKALGGDPDALKQTGYDKDPKDHPVAKDLLNFIGTGSQTGRDIRNQFEKAPYGWSRDAIDAMTVILENADLISTPEQSLTQAKLGAAVFKREVHTLTATQKIKLRKLYQEAGLTIKPNEEFAGSNALFQALRQLADRVGGDSPQPEPLSLNDLKALENLDGNERLLQLVEQADTLRANFTTWTKQAAMVADRLPHWQMLTNLLAVAPQSADYAPIRQEADAIRTDRLLLAEPDLVTPLLNRLCDILKTALNNAKQRFNDRFDAEMDTLQNNSYFKGLTPEQKHQILVKHNIVAKPEIKLLDTASLLGQLQKVSLDAWQTKLTALPNQFQSAVDDAVALAAPKARSYTLPKRTLSSQADIDAYLTELKADLEAALAGSSAVILR</sequence>
<reference evidence="1 2" key="1">
    <citation type="submission" date="2018-08" db="EMBL/GenBank/DDBJ databases">
        <title>Fibrisoma montanum sp. nov., isolated from Danxia mountain soil.</title>
        <authorList>
            <person name="Huang Y."/>
        </authorList>
    </citation>
    <scope>NUCLEOTIDE SEQUENCE [LARGE SCALE GENOMIC DNA]</scope>
    <source>
        <strain evidence="1 2">HYT19</strain>
    </source>
</reference>
<dbReference type="AlphaFoldDB" id="A0A418MIY7"/>
<protein>
    <submittedName>
        <fullName evidence="1">BREX system P-loop protein BrxC</fullName>
    </submittedName>
</protein>
<organism evidence="1 2">
    <name type="scientific">Fibrisoma montanum</name>
    <dbReference type="NCBI Taxonomy" id="2305895"/>
    <lineage>
        <taxon>Bacteria</taxon>
        <taxon>Pseudomonadati</taxon>
        <taxon>Bacteroidota</taxon>
        <taxon>Cytophagia</taxon>
        <taxon>Cytophagales</taxon>
        <taxon>Spirosomataceae</taxon>
        <taxon>Fibrisoma</taxon>
    </lineage>
</organism>
<accession>A0A418MIY7</accession>